<comment type="cofactor">
    <cofactor evidence="1">
        <name>FAD</name>
        <dbReference type="ChEBI" id="CHEBI:57692"/>
    </cofactor>
</comment>
<feature type="domain" description="Glucose-methanol-choline oxidoreductase C-terminal" evidence="7">
    <location>
        <begin position="438"/>
        <end position="555"/>
    </location>
</feature>
<name>A0A8H9G338_9SPHI</name>
<dbReference type="RefSeq" id="WP_094258027.1">
    <property type="nucleotide sequence ID" value="NZ_BMKM01000007.1"/>
</dbReference>
<dbReference type="Pfam" id="PF00732">
    <property type="entry name" value="GMC_oxred_N"/>
    <property type="match status" value="1"/>
</dbReference>
<dbReference type="Proteomes" id="UP000614460">
    <property type="component" value="Unassembled WGS sequence"/>
</dbReference>
<evidence type="ECO:0000256" key="2">
    <source>
        <dbReference type="ARBA" id="ARBA00010790"/>
    </source>
</evidence>
<keyword evidence="9" id="KW-1185">Reference proteome</keyword>
<organism evidence="8 9">
    <name type="scientific">Sphingobacterium cellulitidis</name>
    <dbReference type="NCBI Taxonomy" id="1768011"/>
    <lineage>
        <taxon>Bacteria</taxon>
        <taxon>Pseudomonadati</taxon>
        <taxon>Bacteroidota</taxon>
        <taxon>Sphingobacteriia</taxon>
        <taxon>Sphingobacteriales</taxon>
        <taxon>Sphingobacteriaceae</taxon>
        <taxon>Sphingobacterium</taxon>
    </lineage>
</organism>
<comment type="similarity">
    <text evidence="2">Belongs to the GMC oxidoreductase family.</text>
</comment>
<comment type="caution">
    <text evidence="8">The sequence shown here is derived from an EMBL/GenBank/DDBJ whole genome shotgun (WGS) entry which is preliminary data.</text>
</comment>
<dbReference type="InterPro" id="IPR007867">
    <property type="entry name" value="GMC_OxRtase_C"/>
</dbReference>
<keyword evidence="5" id="KW-0560">Oxidoreductase</keyword>
<dbReference type="GO" id="GO:0050660">
    <property type="term" value="F:flavin adenine dinucleotide binding"/>
    <property type="evidence" value="ECO:0007669"/>
    <property type="project" value="InterPro"/>
</dbReference>
<dbReference type="Pfam" id="PF05199">
    <property type="entry name" value="GMC_oxred_C"/>
    <property type="match status" value="1"/>
</dbReference>
<dbReference type="SUPFAM" id="SSF54373">
    <property type="entry name" value="FAD-linked reductases, C-terminal domain"/>
    <property type="match status" value="1"/>
</dbReference>
<gene>
    <name evidence="8" type="ORF">GCM10011516_26180</name>
</gene>
<accession>A0A8H9G338</accession>
<dbReference type="SUPFAM" id="SSF51905">
    <property type="entry name" value="FAD/NAD(P)-binding domain"/>
    <property type="match status" value="1"/>
</dbReference>
<feature type="domain" description="Glucose-methanol-choline oxidoreductase N-terminal" evidence="6">
    <location>
        <begin position="106"/>
        <end position="323"/>
    </location>
</feature>
<keyword evidence="4" id="KW-0274">FAD</keyword>
<evidence type="ECO:0000256" key="3">
    <source>
        <dbReference type="ARBA" id="ARBA00022630"/>
    </source>
</evidence>
<dbReference type="AlphaFoldDB" id="A0A8H9G338"/>
<dbReference type="EMBL" id="BMKM01000007">
    <property type="protein sequence ID" value="GGE27254.1"/>
    <property type="molecule type" value="Genomic_DNA"/>
</dbReference>
<evidence type="ECO:0000259" key="7">
    <source>
        <dbReference type="Pfam" id="PF05199"/>
    </source>
</evidence>
<dbReference type="PANTHER" id="PTHR42784">
    <property type="entry name" value="PYRANOSE 2-OXIDASE"/>
    <property type="match status" value="1"/>
</dbReference>
<sequence>MIIDNKVDQSSDQYFDAIVIGSGISGGWAAKELCEGNLKTLLLERGRNVKHIVDYPTANMDPWEFPHAGGLSKAFRKENPIASKAAGIGESNKHFFTKDKDQEYIQEKPFDWIRGYQVGGKSLIWGRACQRWSHYEFTAPERLNYGMNWPIGYDDVADWYSHVEKYIGVCGTQDHLESMPDGEFLPPFDFNKVELHIRDSILNHYKNRYLVHARWAHLTEAKDIHKQQGRVNCQARNACMNGCPFGGYFSSVSSTIPWAEKTGNLTLKPNSLVKEILYDEKLGKASGVRVLNTETNEETTYYSRIIFLNASTLNSNLILLNSKSQRFPHGLGNDHGLLGKYIGFHNYRGSVSADVPGFLEDYYFGRNPSENILANYVNLGKQDRPFVGGYTTFLAARRHRGRVDKNLPEVGAAFKDNLSEVGPWYVYMYMQGETIMKASNQVSLSATEKDKYGMPQLITSVDYDDNDEKMLADFLTQSAEMLKVAGCQNINVHDNKIAPGLDIHEMGGVRMGTDPTNSMLNKWNQLHLCPNVFVTDGACMTSTGNQSPSILYMALTARACHYAMEEIKKGNL</sequence>
<dbReference type="InterPro" id="IPR051473">
    <property type="entry name" value="P2Ox-like"/>
</dbReference>
<evidence type="ECO:0000259" key="6">
    <source>
        <dbReference type="Pfam" id="PF00732"/>
    </source>
</evidence>
<dbReference type="InterPro" id="IPR036188">
    <property type="entry name" value="FAD/NAD-bd_sf"/>
</dbReference>
<proteinExistence type="inferred from homology"/>
<evidence type="ECO:0000256" key="5">
    <source>
        <dbReference type="ARBA" id="ARBA00023002"/>
    </source>
</evidence>
<evidence type="ECO:0000313" key="9">
    <source>
        <dbReference type="Proteomes" id="UP000614460"/>
    </source>
</evidence>
<keyword evidence="3" id="KW-0285">Flavoprotein</keyword>
<evidence type="ECO:0000313" key="8">
    <source>
        <dbReference type="EMBL" id="GGE27254.1"/>
    </source>
</evidence>
<protein>
    <submittedName>
        <fullName evidence="8">Oxidoreductase</fullName>
    </submittedName>
</protein>
<dbReference type="GO" id="GO:0016614">
    <property type="term" value="F:oxidoreductase activity, acting on CH-OH group of donors"/>
    <property type="evidence" value="ECO:0007669"/>
    <property type="project" value="InterPro"/>
</dbReference>
<dbReference type="Gene3D" id="3.50.50.60">
    <property type="entry name" value="FAD/NAD(P)-binding domain"/>
    <property type="match status" value="1"/>
</dbReference>
<dbReference type="InterPro" id="IPR000172">
    <property type="entry name" value="GMC_OxRdtase_N"/>
</dbReference>
<reference evidence="8" key="2">
    <citation type="submission" date="2020-09" db="EMBL/GenBank/DDBJ databases">
        <authorList>
            <person name="Sun Q."/>
            <person name="Zhou Y."/>
        </authorList>
    </citation>
    <scope>NUCLEOTIDE SEQUENCE</scope>
    <source>
        <strain evidence="8">CGMCC 1.15966</strain>
    </source>
</reference>
<dbReference type="PANTHER" id="PTHR42784:SF1">
    <property type="entry name" value="PYRANOSE 2-OXIDASE"/>
    <property type="match status" value="1"/>
</dbReference>
<evidence type="ECO:0000256" key="1">
    <source>
        <dbReference type="ARBA" id="ARBA00001974"/>
    </source>
</evidence>
<evidence type="ECO:0000256" key="4">
    <source>
        <dbReference type="ARBA" id="ARBA00022827"/>
    </source>
</evidence>
<reference evidence="8" key="1">
    <citation type="journal article" date="2014" name="Int. J. Syst. Evol. Microbiol.">
        <title>Complete genome sequence of Corynebacterium casei LMG S-19264T (=DSM 44701T), isolated from a smear-ripened cheese.</title>
        <authorList>
            <consortium name="US DOE Joint Genome Institute (JGI-PGF)"/>
            <person name="Walter F."/>
            <person name="Albersmeier A."/>
            <person name="Kalinowski J."/>
            <person name="Ruckert C."/>
        </authorList>
    </citation>
    <scope>NUCLEOTIDE SEQUENCE</scope>
    <source>
        <strain evidence="8">CGMCC 1.15966</strain>
    </source>
</reference>